<dbReference type="WBParaSite" id="nRc.2.0.1.t03081-RA">
    <property type="protein sequence ID" value="nRc.2.0.1.t03081-RA"/>
    <property type="gene ID" value="nRc.2.0.1.g03081"/>
</dbReference>
<reference evidence="2" key="1">
    <citation type="submission" date="2022-11" db="UniProtKB">
        <authorList>
            <consortium name="WormBaseParasite"/>
        </authorList>
    </citation>
    <scope>IDENTIFICATION</scope>
</reference>
<evidence type="ECO:0000313" key="1">
    <source>
        <dbReference type="Proteomes" id="UP000887565"/>
    </source>
</evidence>
<protein>
    <submittedName>
        <fullName evidence="2">Uncharacterized protein</fullName>
    </submittedName>
</protein>
<keyword evidence="1" id="KW-1185">Reference proteome</keyword>
<name>A0A915HNJ5_ROMCU</name>
<proteinExistence type="predicted"/>
<organism evidence="1 2">
    <name type="scientific">Romanomermis culicivorax</name>
    <name type="common">Nematode worm</name>
    <dbReference type="NCBI Taxonomy" id="13658"/>
    <lineage>
        <taxon>Eukaryota</taxon>
        <taxon>Metazoa</taxon>
        <taxon>Ecdysozoa</taxon>
        <taxon>Nematoda</taxon>
        <taxon>Enoplea</taxon>
        <taxon>Dorylaimia</taxon>
        <taxon>Mermithida</taxon>
        <taxon>Mermithoidea</taxon>
        <taxon>Mermithidae</taxon>
        <taxon>Romanomermis</taxon>
    </lineage>
</organism>
<evidence type="ECO:0000313" key="2">
    <source>
        <dbReference type="WBParaSite" id="nRc.2.0.1.t03081-RA"/>
    </source>
</evidence>
<sequence>MVAAFKALELVKGLIDKRSGQNKLSLVFCLGVQDAVCREENRRLSCSISGFKGIDNIEDDSDTPLLNLNQAKDQGASLCVFRNITAKKRFDPVAKCSLHAEDHALFSLKKEVGINRNSQYSEPWASSLRVPQSFYLISVAVNVQEIVLKFQSDSFTVSGTIGVCTLCKLMQESRLIQMNMP</sequence>
<accession>A0A915HNJ5</accession>
<dbReference type="AlphaFoldDB" id="A0A915HNJ5"/>
<dbReference type="Proteomes" id="UP000887565">
    <property type="component" value="Unplaced"/>
</dbReference>